<evidence type="ECO:0000313" key="1">
    <source>
        <dbReference type="EMBL" id="SDT95710.1"/>
    </source>
</evidence>
<dbReference type="AlphaFoldDB" id="A0A1H2EKT0"/>
<sequence length="361" mass="39972">MLVTKQLQDSPAGGRELLCKLNHDALRDIYGDRLILLELPSQPLRGLKSAINAFKGHIDGLSQPIIEKALQTIQVGGVSKVFVDGSNLGAFVSAAKHRFPDVEVTTFFHNAEARFFWGALKQTKSLRALAVLVANYLAERKAVRYSDKIICLNERDSRLLGRLYGREATHLSAMALQDKLPLDLCLSPVVKREKFALFVGGVFYANRAGIAWFVKHVVPHINIKICIVGCGFEDLKPELERDGKVEVIGAVESLAQWYLDSHFVIAPIFDGSGMKTKVAEALMFGKKVVGTPEAFTGYEAITKQVGWTCTTADEFIAAIERANESITQSYDADMRAIYLEKYSYAAARLRISEAMDSVVLR</sequence>
<dbReference type="RefSeq" id="WP_157718785.1">
    <property type="nucleotide sequence ID" value="NZ_LT629785.1"/>
</dbReference>
<gene>
    <name evidence="1" type="ORF">SAMN05216296_0876</name>
</gene>
<keyword evidence="1" id="KW-0808">Transferase</keyword>
<proteinExistence type="predicted"/>
<dbReference type="Pfam" id="PF13692">
    <property type="entry name" value="Glyco_trans_1_4"/>
    <property type="match status" value="1"/>
</dbReference>
<organism evidence="1 2">
    <name type="scientific">Pseudomonas pohangensis</name>
    <dbReference type="NCBI Taxonomy" id="364197"/>
    <lineage>
        <taxon>Bacteria</taxon>
        <taxon>Pseudomonadati</taxon>
        <taxon>Pseudomonadota</taxon>
        <taxon>Gammaproteobacteria</taxon>
        <taxon>Pseudomonadales</taxon>
        <taxon>Pseudomonadaceae</taxon>
        <taxon>Pseudomonas</taxon>
    </lineage>
</organism>
<dbReference type="EMBL" id="LT629785">
    <property type="protein sequence ID" value="SDT95710.1"/>
    <property type="molecule type" value="Genomic_DNA"/>
</dbReference>
<keyword evidence="2" id="KW-1185">Reference proteome</keyword>
<name>A0A1H2EKT0_9PSED</name>
<accession>A0A1H2EKT0</accession>
<dbReference type="Gene3D" id="3.40.50.2000">
    <property type="entry name" value="Glycogen Phosphorylase B"/>
    <property type="match status" value="1"/>
</dbReference>
<dbReference type="SUPFAM" id="SSF53756">
    <property type="entry name" value="UDP-Glycosyltransferase/glycogen phosphorylase"/>
    <property type="match status" value="1"/>
</dbReference>
<dbReference type="GO" id="GO:0016740">
    <property type="term" value="F:transferase activity"/>
    <property type="evidence" value="ECO:0007669"/>
    <property type="project" value="UniProtKB-KW"/>
</dbReference>
<protein>
    <submittedName>
        <fullName evidence="1">Glycosyl transferases group 1</fullName>
    </submittedName>
</protein>
<dbReference type="STRING" id="364197.SAMN05216296_0876"/>
<dbReference type="OrthoDB" id="9807795at2"/>
<reference evidence="2" key="1">
    <citation type="submission" date="2016-10" db="EMBL/GenBank/DDBJ databases">
        <authorList>
            <person name="Varghese N."/>
            <person name="Submissions S."/>
        </authorList>
    </citation>
    <scope>NUCLEOTIDE SEQUENCE [LARGE SCALE GENOMIC DNA]</scope>
    <source>
        <strain evidence="2">DSM 17875</strain>
    </source>
</reference>
<dbReference type="Proteomes" id="UP000243232">
    <property type="component" value="Chromosome I"/>
</dbReference>
<evidence type="ECO:0000313" key="2">
    <source>
        <dbReference type="Proteomes" id="UP000243232"/>
    </source>
</evidence>